<keyword evidence="4" id="KW-1185">Reference proteome</keyword>
<comment type="caution">
    <text evidence="3">The sequence shown here is derived from an EMBL/GenBank/DDBJ whole genome shotgun (WGS) entry which is preliminary data.</text>
</comment>
<evidence type="ECO:0000313" key="4">
    <source>
        <dbReference type="Proteomes" id="UP001162162"/>
    </source>
</evidence>
<feature type="domain" description="C2H2-type" evidence="2">
    <location>
        <begin position="399"/>
        <end position="427"/>
    </location>
</feature>
<protein>
    <recommendedName>
        <fullName evidence="2">C2H2-type domain-containing protein</fullName>
    </recommendedName>
</protein>
<dbReference type="GO" id="GO:0008270">
    <property type="term" value="F:zinc ion binding"/>
    <property type="evidence" value="ECO:0007669"/>
    <property type="project" value="UniProtKB-KW"/>
</dbReference>
<accession>A0AAV8YAW6</accession>
<proteinExistence type="predicted"/>
<dbReference type="EMBL" id="JAPWTK010000144">
    <property type="protein sequence ID" value="KAJ8948105.1"/>
    <property type="molecule type" value="Genomic_DNA"/>
</dbReference>
<keyword evidence="1" id="KW-0479">Metal-binding</keyword>
<gene>
    <name evidence="3" type="ORF">NQ318_008458</name>
</gene>
<reference evidence="3" key="1">
    <citation type="journal article" date="2023" name="Insect Mol. Biol.">
        <title>Genome sequencing provides insights into the evolution of gene families encoding plant cell wall-degrading enzymes in longhorned beetles.</title>
        <authorList>
            <person name="Shin N.R."/>
            <person name="Okamura Y."/>
            <person name="Kirsch R."/>
            <person name="Pauchet Y."/>
        </authorList>
    </citation>
    <scope>NUCLEOTIDE SEQUENCE</scope>
    <source>
        <strain evidence="3">AMC_N1</strain>
    </source>
</reference>
<evidence type="ECO:0000313" key="3">
    <source>
        <dbReference type="EMBL" id="KAJ8948105.1"/>
    </source>
</evidence>
<evidence type="ECO:0000259" key="2">
    <source>
        <dbReference type="PROSITE" id="PS50157"/>
    </source>
</evidence>
<dbReference type="AlphaFoldDB" id="A0AAV8YAW6"/>
<keyword evidence="1" id="KW-0862">Zinc</keyword>
<keyword evidence="1" id="KW-0863">Zinc-finger</keyword>
<dbReference type="InterPro" id="IPR013087">
    <property type="entry name" value="Znf_C2H2_type"/>
</dbReference>
<organism evidence="3 4">
    <name type="scientific">Aromia moschata</name>
    <dbReference type="NCBI Taxonomy" id="1265417"/>
    <lineage>
        <taxon>Eukaryota</taxon>
        <taxon>Metazoa</taxon>
        <taxon>Ecdysozoa</taxon>
        <taxon>Arthropoda</taxon>
        <taxon>Hexapoda</taxon>
        <taxon>Insecta</taxon>
        <taxon>Pterygota</taxon>
        <taxon>Neoptera</taxon>
        <taxon>Endopterygota</taxon>
        <taxon>Coleoptera</taxon>
        <taxon>Polyphaga</taxon>
        <taxon>Cucujiformia</taxon>
        <taxon>Chrysomeloidea</taxon>
        <taxon>Cerambycidae</taxon>
        <taxon>Cerambycinae</taxon>
        <taxon>Callichromatini</taxon>
        <taxon>Aromia</taxon>
    </lineage>
</organism>
<dbReference type="Proteomes" id="UP001162162">
    <property type="component" value="Unassembled WGS sequence"/>
</dbReference>
<dbReference type="PROSITE" id="PS50157">
    <property type="entry name" value="ZINC_FINGER_C2H2_2"/>
    <property type="match status" value="1"/>
</dbReference>
<sequence length="466" mass="53915">MATAKDRNKKDSVRNNGLKKCFAALVDRKQVNLDEDVLKLMLKKELQINLDALDENLSSVLPIMLVTYMKAWPGWQRSKEYYSGKLNFKDWYDKFRQYIVLRLNFLIKSGYNTIIEEIKQDRRKAIAQSNPNKAVVERGMQTDYLAPKGLSPFAISIDCPPSVLNSILFADAGDDIIIRQHPDIPWSKIDMKQLIHWPYVEIEFFSPELSFRRRTCFEYNRYINFINTPFTYDKSDYIEQVEIINTSNERNLGRNCYTLKMLSCYVKEYVNVLKLVNDMDKAEVSKIEIILNEFLKDIEEIDMNNTMATNTSVVFNIGRCVFHRNKKLSKGTFKTGTGTDVGYCEIIVPKMETALNFFKGVQDVETPDVTFKYLNILKANLATNNSKSILGSAQPIIVYKCNFCNVSFKTDSEILTHFEQLHKMDPNVLCLKCKKAYTICFLTNMRWKHVCSSSSNLCNKVPIIIN</sequence>
<dbReference type="PROSITE" id="PS00028">
    <property type="entry name" value="ZINC_FINGER_C2H2_1"/>
    <property type="match status" value="1"/>
</dbReference>
<name>A0AAV8YAW6_9CUCU</name>
<evidence type="ECO:0000256" key="1">
    <source>
        <dbReference type="PROSITE-ProRule" id="PRU00042"/>
    </source>
</evidence>